<feature type="chain" id="PRO_5045191080" evidence="1">
    <location>
        <begin position="35"/>
        <end position="468"/>
    </location>
</feature>
<protein>
    <submittedName>
        <fullName evidence="3">Amidohydrolase family protein</fullName>
    </submittedName>
</protein>
<dbReference type="PANTHER" id="PTHR43135">
    <property type="entry name" value="ALPHA-D-RIBOSE 1-METHYLPHOSPHONATE 5-TRIPHOSPHATE DIPHOSPHATASE"/>
    <property type="match status" value="1"/>
</dbReference>
<dbReference type="InterPro" id="IPR032466">
    <property type="entry name" value="Metal_Hydrolase"/>
</dbReference>
<name>A0ABZ0IHB2_9GAMM</name>
<dbReference type="InterPro" id="IPR011059">
    <property type="entry name" value="Metal-dep_hydrolase_composite"/>
</dbReference>
<proteinExistence type="predicted"/>
<dbReference type="Pfam" id="PF01979">
    <property type="entry name" value="Amidohydro_1"/>
    <property type="match status" value="1"/>
</dbReference>
<organism evidence="3 4">
    <name type="scientific">Congregibacter brevis</name>
    <dbReference type="NCBI Taxonomy" id="3081201"/>
    <lineage>
        <taxon>Bacteria</taxon>
        <taxon>Pseudomonadati</taxon>
        <taxon>Pseudomonadota</taxon>
        <taxon>Gammaproteobacteria</taxon>
        <taxon>Cellvibrionales</taxon>
        <taxon>Halieaceae</taxon>
        <taxon>Congregibacter</taxon>
    </lineage>
</organism>
<dbReference type="SUPFAM" id="SSF51556">
    <property type="entry name" value="Metallo-dependent hydrolases"/>
    <property type="match status" value="1"/>
</dbReference>
<dbReference type="Gene3D" id="2.30.40.10">
    <property type="entry name" value="Urease, subunit C, domain 1"/>
    <property type="match status" value="1"/>
</dbReference>
<keyword evidence="4" id="KW-1185">Reference proteome</keyword>
<dbReference type="Proteomes" id="UP001626549">
    <property type="component" value="Chromosome"/>
</dbReference>
<evidence type="ECO:0000256" key="1">
    <source>
        <dbReference type="SAM" id="SignalP"/>
    </source>
</evidence>
<accession>A0ABZ0IHB2</accession>
<dbReference type="PANTHER" id="PTHR43135:SF3">
    <property type="entry name" value="ALPHA-D-RIBOSE 1-METHYLPHOSPHONATE 5-TRIPHOSPHATE DIPHOSPHATASE"/>
    <property type="match status" value="1"/>
</dbReference>
<dbReference type="RefSeq" id="WP_407329917.1">
    <property type="nucleotide sequence ID" value="NZ_CP136865.1"/>
</dbReference>
<feature type="domain" description="Amidohydrolase-related" evidence="2">
    <location>
        <begin position="89"/>
        <end position="455"/>
    </location>
</feature>
<keyword evidence="1" id="KW-0732">Signal</keyword>
<sequence>MIRKKTGTFRRTAFAVWTSAALLAATLTSLSAAAGTALVGGRLIDGFGHEPIANSVILVEDGVIQEVGTVATLDVPEGYEVVSTEGMDVLPGLWENHAHLMLNGHADYSHWHPTYEDRLASEIMPSSAVQLLLAGITSARDLGAPLEASMSVKNRIESGEIPGPRLFVSGPFIQHEAYPGTEFYRWGVDSVADGKRKVKKLADAGVDIIKLIDQDKMTLEEAQAVVDEAHKYGLKVVAHSHRPDEVRRGLEIGVDNFEHTGLTTAPEYPADVIEMLRERTATGRIAGGPLFWTPTVEGLWNYDMTVANPEKLDSACWHRGLEPSTIADIKASIQQPGQLAYTQLTPLRKPTLKRKFQQLRDAGVVMLVGTDSGIPMKFHCQSTWNEMDVWVNVMNVDPMSTIRAATYWGAVMMGVSDKVGTVSAGKYADIIAVKGDVLRHINLLSRVDLVMKNGVVYKRDGLAVESAL</sequence>
<dbReference type="InterPro" id="IPR051781">
    <property type="entry name" value="Metallo-dep_Hydrolase"/>
</dbReference>
<gene>
    <name evidence="3" type="ORF">R0137_08310</name>
</gene>
<dbReference type="SUPFAM" id="SSF51338">
    <property type="entry name" value="Composite domain of metallo-dependent hydrolases"/>
    <property type="match status" value="1"/>
</dbReference>
<feature type="signal peptide" evidence="1">
    <location>
        <begin position="1"/>
        <end position="34"/>
    </location>
</feature>
<dbReference type="InterPro" id="IPR006680">
    <property type="entry name" value="Amidohydro-rel"/>
</dbReference>
<dbReference type="EMBL" id="CP136865">
    <property type="protein sequence ID" value="WOJ98560.1"/>
    <property type="molecule type" value="Genomic_DNA"/>
</dbReference>
<evidence type="ECO:0000259" key="2">
    <source>
        <dbReference type="Pfam" id="PF01979"/>
    </source>
</evidence>
<dbReference type="Gene3D" id="3.20.20.140">
    <property type="entry name" value="Metal-dependent hydrolases"/>
    <property type="match status" value="1"/>
</dbReference>
<reference evidence="3 4" key="1">
    <citation type="submission" date="2023-10" db="EMBL/GenBank/DDBJ databases">
        <title>Two novel species belonging to the OM43/NOR5 clade.</title>
        <authorList>
            <person name="Park M."/>
        </authorList>
    </citation>
    <scope>NUCLEOTIDE SEQUENCE [LARGE SCALE GENOMIC DNA]</scope>
    <source>
        <strain evidence="3 4">IMCC45268</strain>
    </source>
</reference>
<evidence type="ECO:0000313" key="3">
    <source>
        <dbReference type="EMBL" id="WOJ98560.1"/>
    </source>
</evidence>
<evidence type="ECO:0000313" key="4">
    <source>
        <dbReference type="Proteomes" id="UP001626549"/>
    </source>
</evidence>